<accession>A0AAJ1V3D6</accession>
<name>A0AAJ1V3D6_9LACT</name>
<dbReference type="Proteomes" id="UP001229251">
    <property type="component" value="Unassembled WGS sequence"/>
</dbReference>
<organism evidence="3 4">
    <name type="scientific">Facklamia hominis</name>
    <dbReference type="NCBI Taxonomy" id="178214"/>
    <lineage>
        <taxon>Bacteria</taxon>
        <taxon>Bacillati</taxon>
        <taxon>Bacillota</taxon>
        <taxon>Bacilli</taxon>
        <taxon>Lactobacillales</taxon>
        <taxon>Aerococcaceae</taxon>
        <taxon>Facklamia</taxon>
    </lineage>
</organism>
<proteinExistence type="predicted"/>
<dbReference type="Pfam" id="PF16729">
    <property type="entry name" value="DUF5067"/>
    <property type="match status" value="1"/>
</dbReference>
<dbReference type="InterPro" id="IPR029050">
    <property type="entry name" value="Immunoprotect_excell_Ig-like"/>
</dbReference>
<sequence>MKRKLLSFIFMVLLLITSSPLVGFAESKSMIALGSSLSDYQREEILSIFGDKNSQDFLTIDGNKVNEYLNDGTDNSVGIFSSAKVTFHESGYGVNVYILTPENITKVTESMYKNAAIVAGANNVDIEIAAPSQVTGEGALAGVYEIFSKNGLALDSNSIQIAEKQIQIEQFLSENTNLNPSQISRLITEFNLNIINQLEDSEDISESDLRSLLEDILSKNNFDISEEAINQLINHGSDFAKSDSAKDQATKEALEAAMASYEDLDDVFNNEVVVDNGSFKINEVRILNPGEGANYSDKPLLGIWYSFTLNDDEEPTPVDMVWMDHVEVIQDNDPNTINELLMDACPDEEFYESYAVQIKPGGTAENAVGFALDEDLSTPIQLKFYKNNRYDPNSKLAKELILNISGLN</sequence>
<evidence type="ECO:0000259" key="2">
    <source>
        <dbReference type="Pfam" id="PF16729"/>
    </source>
</evidence>
<evidence type="ECO:0000313" key="4">
    <source>
        <dbReference type="Proteomes" id="UP001229251"/>
    </source>
</evidence>
<feature type="domain" description="DUF5067" evidence="2">
    <location>
        <begin position="269"/>
        <end position="386"/>
    </location>
</feature>
<dbReference type="InterPro" id="IPR031989">
    <property type="entry name" value="DUF5067"/>
</dbReference>
<dbReference type="Pfam" id="PF06207">
    <property type="entry name" value="DUF1002"/>
    <property type="match status" value="1"/>
</dbReference>
<comment type="caution">
    <text evidence="3">The sequence shown here is derived from an EMBL/GenBank/DDBJ whole genome shotgun (WGS) entry which is preliminary data.</text>
</comment>
<dbReference type="InterPro" id="IPR009343">
    <property type="entry name" value="DUF1002"/>
</dbReference>
<gene>
    <name evidence="3" type="ORF">QP433_04890</name>
</gene>
<evidence type="ECO:0000313" key="3">
    <source>
        <dbReference type="EMBL" id="MDK7187311.1"/>
    </source>
</evidence>
<dbReference type="EMBL" id="JASOOE010000007">
    <property type="protein sequence ID" value="MDK7187311.1"/>
    <property type="molecule type" value="Genomic_DNA"/>
</dbReference>
<dbReference type="RefSeq" id="WP_285065762.1">
    <property type="nucleotide sequence ID" value="NZ_JASOOE010000007.1"/>
</dbReference>
<dbReference type="Gene3D" id="2.60.40.1240">
    <property type="match status" value="1"/>
</dbReference>
<evidence type="ECO:0000256" key="1">
    <source>
        <dbReference type="ARBA" id="ARBA00022729"/>
    </source>
</evidence>
<protein>
    <submittedName>
        <fullName evidence="3">DUF1002 domain-containing protein</fullName>
    </submittedName>
</protein>
<dbReference type="AlphaFoldDB" id="A0AAJ1V3D6"/>
<keyword evidence="1" id="KW-0732">Signal</keyword>
<reference evidence="3" key="1">
    <citation type="submission" date="2023-05" db="EMBL/GenBank/DDBJ databases">
        <title>Cataloging the Phylogenetic Diversity of Human Bladder Bacteria.</title>
        <authorList>
            <person name="Du J."/>
        </authorList>
    </citation>
    <scope>NUCLEOTIDE SEQUENCE</scope>
    <source>
        <strain evidence="3">UMB1231</strain>
    </source>
</reference>